<organism evidence="3">
    <name type="scientific">Anopheles atroparvus</name>
    <name type="common">European mosquito</name>
    <dbReference type="NCBI Taxonomy" id="41427"/>
    <lineage>
        <taxon>Eukaryota</taxon>
        <taxon>Metazoa</taxon>
        <taxon>Ecdysozoa</taxon>
        <taxon>Arthropoda</taxon>
        <taxon>Hexapoda</taxon>
        <taxon>Insecta</taxon>
        <taxon>Pterygota</taxon>
        <taxon>Neoptera</taxon>
        <taxon>Endopterygota</taxon>
        <taxon>Diptera</taxon>
        <taxon>Nematocera</taxon>
        <taxon>Culicoidea</taxon>
        <taxon>Culicidae</taxon>
        <taxon>Anophelinae</taxon>
        <taxon>Anopheles</taxon>
    </lineage>
</organism>
<proteinExistence type="predicted"/>
<keyword evidence="1" id="KW-0677">Repeat</keyword>
<dbReference type="STRING" id="41427.A0A182J3R1"/>
<dbReference type="EnsemblMetazoa" id="AATE010775-RA">
    <property type="protein sequence ID" value="AATE010775-PA.1"/>
    <property type="gene ID" value="AATE010775"/>
</dbReference>
<dbReference type="VEuPathDB" id="VectorBase:AATE010775"/>
<dbReference type="InterPro" id="IPR002110">
    <property type="entry name" value="Ankyrin_rpt"/>
</dbReference>
<dbReference type="AlphaFoldDB" id="A0A182J3R1"/>
<dbReference type="PROSITE" id="PS50088">
    <property type="entry name" value="ANK_REPEAT"/>
    <property type="match status" value="2"/>
</dbReference>
<dbReference type="PANTHER" id="PTHR24201">
    <property type="entry name" value="ANK_REP_REGION DOMAIN-CONTAINING PROTEIN"/>
    <property type="match status" value="1"/>
</dbReference>
<dbReference type="GO" id="GO:0005634">
    <property type="term" value="C:nucleus"/>
    <property type="evidence" value="ECO:0007669"/>
    <property type="project" value="TreeGrafter"/>
</dbReference>
<dbReference type="PANTHER" id="PTHR24201:SF16">
    <property type="entry name" value="ANKYRIN-1-LIKE-RELATED"/>
    <property type="match status" value="1"/>
</dbReference>
<evidence type="ECO:0000256" key="1">
    <source>
        <dbReference type="ARBA" id="ARBA00022737"/>
    </source>
</evidence>
<evidence type="ECO:0000256" key="2">
    <source>
        <dbReference type="ARBA" id="ARBA00023043"/>
    </source>
</evidence>
<dbReference type="Gene3D" id="1.25.40.20">
    <property type="entry name" value="Ankyrin repeat-containing domain"/>
    <property type="match status" value="1"/>
</dbReference>
<name>A0A182J3R1_ANOAO</name>
<reference evidence="3" key="1">
    <citation type="submission" date="2022-08" db="UniProtKB">
        <authorList>
            <consortium name="EnsemblMetazoa"/>
        </authorList>
    </citation>
    <scope>IDENTIFICATION</scope>
    <source>
        <strain evidence="3">EBRO</strain>
    </source>
</reference>
<accession>A0A182J3R1</accession>
<keyword evidence="2" id="KW-0040">ANK repeat</keyword>
<dbReference type="InterPro" id="IPR050776">
    <property type="entry name" value="Ank_Repeat/CDKN_Inhibitor"/>
</dbReference>
<dbReference type="Pfam" id="PF12796">
    <property type="entry name" value="Ank_2"/>
    <property type="match status" value="1"/>
</dbReference>
<dbReference type="InterPro" id="IPR036770">
    <property type="entry name" value="Ankyrin_rpt-contain_sf"/>
</dbReference>
<dbReference type="SUPFAM" id="SSF48403">
    <property type="entry name" value="Ankyrin repeat"/>
    <property type="match status" value="1"/>
</dbReference>
<dbReference type="PROSITE" id="PS50297">
    <property type="entry name" value="ANK_REP_REGION"/>
    <property type="match status" value="2"/>
</dbReference>
<evidence type="ECO:0000313" key="3">
    <source>
        <dbReference type="EnsemblMetazoa" id="AATE010775-PA.1"/>
    </source>
</evidence>
<protein>
    <submittedName>
        <fullName evidence="3">Uncharacterized protein</fullName>
    </submittedName>
</protein>
<sequence length="150" mass="16558">SASVFRRTPNKPNASRECIPAHPSGNEWILIGNQIHAHDTNELQAILTQPAEAEVCLLSDSPYRILRAAEAGNLEEFIRLYESDNNRLTVKDSKGRTAAHQAAARNRVNILTFIHGQGGNLNAQDMIGNTPLHTAVENDSFDALEFLLKM</sequence>